<organism evidence="3 4">
    <name type="scientific">Paragonimus westermani</name>
    <dbReference type="NCBI Taxonomy" id="34504"/>
    <lineage>
        <taxon>Eukaryota</taxon>
        <taxon>Metazoa</taxon>
        <taxon>Spiralia</taxon>
        <taxon>Lophotrochozoa</taxon>
        <taxon>Platyhelminthes</taxon>
        <taxon>Trematoda</taxon>
        <taxon>Digenea</taxon>
        <taxon>Plagiorchiida</taxon>
        <taxon>Troglotremata</taxon>
        <taxon>Troglotrematidae</taxon>
        <taxon>Paragonimus</taxon>
    </lineage>
</organism>
<dbReference type="EMBL" id="QNGE01003025">
    <property type="protein sequence ID" value="KAA3674610.1"/>
    <property type="molecule type" value="Genomic_DNA"/>
</dbReference>
<proteinExistence type="predicted"/>
<feature type="transmembrane region" description="Helical" evidence="2">
    <location>
        <begin position="159"/>
        <end position="181"/>
    </location>
</feature>
<name>A0A5J4NGP2_9TREM</name>
<reference evidence="3 4" key="1">
    <citation type="journal article" date="2019" name="Gigascience">
        <title>Whole-genome sequence of the oriental lung fluke Paragonimus westermani.</title>
        <authorList>
            <person name="Oey H."/>
            <person name="Zakrzewski M."/>
            <person name="Narain K."/>
            <person name="Devi K.R."/>
            <person name="Agatsuma T."/>
            <person name="Nawaratna S."/>
            <person name="Gobert G.N."/>
            <person name="Jones M.K."/>
            <person name="Ragan M.A."/>
            <person name="McManus D.P."/>
            <person name="Krause L."/>
        </authorList>
    </citation>
    <scope>NUCLEOTIDE SEQUENCE [LARGE SCALE GENOMIC DNA]</scope>
    <source>
        <strain evidence="3 4">IND2009</strain>
    </source>
</reference>
<evidence type="ECO:0000313" key="4">
    <source>
        <dbReference type="Proteomes" id="UP000324629"/>
    </source>
</evidence>
<evidence type="ECO:0000256" key="1">
    <source>
        <dbReference type="SAM" id="MobiDB-lite"/>
    </source>
</evidence>
<evidence type="ECO:0000256" key="2">
    <source>
        <dbReference type="SAM" id="Phobius"/>
    </source>
</evidence>
<sequence length="448" mass="48377">MARYKWCPWSDWGRCAPVNCYGGGRPQSTYLTKPFSADQSADGFGDSVDASSYCVVEPTVKSRKFIPNAAVQFTTSDNRILSRIPVRVRTRQCACTSVSLLNILGLYSPNQCTVGTEQVECFGCGADERIYRSPNDSPDSEPLPLCDPLSYGDFRLYKIFGGVAGGVVIVLFLAWLIRILIKTFSHSDSQRGSDVHRARFGCAARSGRADGRVVARSANTGGRPTETMGPPLEHLQSTFIYNLLFTYLGSPSCTKFTAHMDHKLLNFQAGSDCNGLFGFLSVSPTDRESPPAYKDVVGMLPPVHFADPSGFQQGGSQDDSASLSRFFRGLHKPANTQRFSYSYGDDEEAHHPGQTYGGPPMPKSATPPPPSYEDIVSSGRLQGTRLVDITTRVSVGGGGGCRDVDPGSREPRVEGGGGGSATAETNMHFLSPSVQPLNQQPPPHPDSL</sequence>
<keyword evidence="4" id="KW-1185">Reference proteome</keyword>
<feature type="region of interest" description="Disordered" evidence="1">
    <location>
        <begin position="343"/>
        <end position="448"/>
    </location>
</feature>
<keyword evidence="2" id="KW-1133">Transmembrane helix</keyword>
<dbReference type="AlphaFoldDB" id="A0A5J4NGP2"/>
<comment type="caution">
    <text evidence="3">The sequence shown here is derived from an EMBL/GenBank/DDBJ whole genome shotgun (WGS) entry which is preliminary data.</text>
</comment>
<gene>
    <name evidence="3" type="ORF">DEA37_0013949</name>
</gene>
<feature type="compositionally biased region" description="Pro residues" evidence="1">
    <location>
        <begin position="439"/>
        <end position="448"/>
    </location>
</feature>
<keyword evidence="2" id="KW-0472">Membrane</keyword>
<dbReference type="Proteomes" id="UP000324629">
    <property type="component" value="Unassembled WGS sequence"/>
</dbReference>
<evidence type="ECO:0000313" key="3">
    <source>
        <dbReference type="EMBL" id="KAA3674610.1"/>
    </source>
</evidence>
<feature type="compositionally biased region" description="Pro residues" evidence="1">
    <location>
        <begin position="359"/>
        <end position="371"/>
    </location>
</feature>
<protein>
    <submittedName>
        <fullName evidence="3">Uncharacterized protein</fullName>
    </submittedName>
</protein>
<keyword evidence="2" id="KW-0812">Transmembrane</keyword>
<feature type="compositionally biased region" description="Basic and acidic residues" evidence="1">
    <location>
        <begin position="402"/>
        <end position="413"/>
    </location>
</feature>
<accession>A0A5J4NGP2</accession>